<dbReference type="NCBIfam" id="TIGR02512">
    <property type="entry name" value="FeFe_hydrog_A"/>
    <property type="match status" value="1"/>
</dbReference>
<dbReference type="Proteomes" id="UP001141327">
    <property type="component" value="Unassembled WGS sequence"/>
</dbReference>
<keyword evidence="9" id="KW-0479">Metal-binding</keyword>
<dbReference type="Pfam" id="PF00037">
    <property type="entry name" value="Fer4"/>
    <property type="match status" value="1"/>
</dbReference>
<feature type="domain" description="Flavodoxin-like" evidence="11">
    <location>
        <begin position="597"/>
        <end position="739"/>
    </location>
</feature>
<dbReference type="InterPro" id="IPR003149">
    <property type="entry name" value="Fe_hydrogenase_ssu"/>
</dbReference>
<evidence type="ECO:0000313" key="16">
    <source>
        <dbReference type="Proteomes" id="UP001141327"/>
    </source>
</evidence>
<keyword evidence="6" id="KW-0274">FAD</keyword>
<dbReference type="SMART" id="SM00902">
    <property type="entry name" value="Fe_hyd_SSU"/>
    <property type="match status" value="1"/>
</dbReference>
<evidence type="ECO:0000256" key="4">
    <source>
        <dbReference type="ARBA" id="ARBA00022630"/>
    </source>
</evidence>
<dbReference type="SUPFAM" id="SSF52218">
    <property type="entry name" value="Flavoproteins"/>
    <property type="match status" value="1"/>
</dbReference>
<keyword evidence="8" id="KW-0560">Oxidoreductase</keyword>
<dbReference type="PRINTS" id="PR00369">
    <property type="entry name" value="FLAVODOXIN"/>
</dbReference>
<dbReference type="InterPro" id="IPR023173">
    <property type="entry name" value="NADPH_Cyt_P450_Rdtase_alpha"/>
</dbReference>
<dbReference type="Gene3D" id="3.40.50.80">
    <property type="entry name" value="Nucleotide-binding domain of ferredoxin-NADP reductase (FNR) module"/>
    <property type="match status" value="1"/>
</dbReference>
<dbReference type="PROSITE" id="PS50902">
    <property type="entry name" value="FLAVODOXIN_LIKE"/>
    <property type="match status" value="1"/>
</dbReference>
<dbReference type="PROSITE" id="PS51384">
    <property type="entry name" value="FAD_FR"/>
    <property type="match status" value="1"/>
</dbReference>
<dbReference type="EMBL" id="JAPMOS010000004">
    <property type="protein sequence ID" value="KAJ4462081.1"/>
    <property type="molecule type" value="Genomic_DNA"/>
</dbReference>
<organism evidence="15 16">
    <name type="scientific">Paratrimastix pyriformis</name>
    <dbReference type="NCBI Taxonomy" id="342808"/>
    <lineage>
        <taxon>Eukaryota</taxon>
        <taxon>Metamonada</taxon>
        <taxon>Preaxostyla</taxon>
        <taxon>Paratrimastigidae</taxon>
        <taxon>Paratrimastix</taxon>
    </lineage>
</organism>
<dbReference type="CDD" id="cd00207">
    <property type="entry name" value="fer2"/>
    <property type="match status" value="1"/>
</dbReference>
<evidence type="ECO:0000256" key="2">
    <source>
        <dbReference type="ARBA" id="ARBA00001974"/>
    </source>
</evidence>
<comment type="similarity">
    <text evidence="3">Belongs to the NARF family.</text>
</comment>
<comment type="cofactor">
    <cofactor evidence="2">
        <name>FAD</name>
        <dbReference type="ChEBI" id="CHEBI:57692"/>
    </cofactor>
</comment>
<dbReference type="PROSITE" id="PS51379">
    <property type="entry name" value="4FE4S_FER_2"/>
    <property type="match status" value="2"/>
</dbReference>
<proteinExistence type="inferred from homology"/>
<dbReference type="PROSITE" id="PS51085">
    <property type="entry name" value="2FE2S_FER_2"/>
    <property type="match status" value="1"/>
</dbReference>
<evidence type="ECO:0000256" key="5">
    <source>
        <dbReference type="ARBA" id="ARBA00022643"/>
    </source>
</evidence>
<dbReference type="InterPro" id="IPR036991">
    <property type="entry name" value="Fe_hydrogenase_ssu_sf"/>
</dbReference>
<dbReference type="InterPro" id="IPR017900">
    <property type="entry name" value="4Fe4S_Fe_S_CS"/>
</dbReference>
<feature type="domain" description="FAD-binding FR-type" evidence="14">
    <location>
        <begin position="771"/>
        <end position="1006"/>
    </location>
</feature>
<dbReference type="InterPro" id="IPR039261">
    <property type="entry name" value="FNR_nucleotide-bd"/>
</dbReference>
<dbReference type="Gene3D" id="3.10.20.740">
    <property type="match status" value="1"/>
</dbReference>
<dbReference type="Pfam" id="PF02906">
    <property type="entry name" value="Fe_hyd_lg_C"/>
    <property type="match status" value="1"/>
</dbReference>
<dbReference type="Gene3D" id="1.20.990.10">
    <property type="entry name" value="NADPH-cytochrome p450 Reductase, Chain A, domain 3"/>
    <property type="match status" value="1"/>
</dbReference>
<dbReference type="SUPFAM" id="SSF63380">
    <property type="entry name" value="Riboflavin synthase domain-like"/>
    <property type="match status" value="1"/>
</dbReference>
<keyword evidence="7" id="KW-0521">NADP</keyword>
<dbReference type="InterPro" id="IPR001094">
    <property type="entry name" value="Flavdoxin-like"/>
</dbReference>
<dbReference type="InterPro" id="IPR017896">
    <property type="entry name" value="4Fe4S_Fe-S-bd"/>
</dbReference>
<dbReference type="EC" id="1.6.2.4" evidence="10"/>
<keyword evidence="5" id="KW-0288">FMN</keyword>
<evidence type="ECO:0000256" key="8">
    <source>
        <dbReference type="ARBA" id="ARBA00023002"/>
    </source>
</evidence>
<evidence type="ECO:0000256" key="6">
    <source>
        <dbReference type="ARBA" id="ARBA00022827"/>
    </source>
</evidence>
<dbReference type="SUPFAM" id="SSF52343">
    <property type="entry name" value="Ferredoxin reductase-like, C-terminal NADP-linked domain"/>
    <property type="match status" value="1"/>
</dbReference>
<dbReference type="InterPro" id="IPR001709">
    <property type="entry name" value="Flavoprot_Pyr_Nucl_cyt_Rdtase"/>
</dbReference>
<evidence type="ECO:0000256" key="1">
    <source>
        <dbReference type="ARBA" id="ARBA00001917"/>
    </source>
</evidence>
<keyword evidence="16" id="KW-1185">Reference proteome</keyword>
<keyword evidence="9" id="KW-0408">Iron</keyword>
<sequence length="1128" mass="123058">MQEAPKADPIEISLNGTPLRVPEGINIIEACRQAGVYVPTICYHPRLKAVGKCGMCTVDIEGAPEGGVLACSTKVQAGMRIRTDSMPVKARASAAISRLINRIRSRNAIDVAPQASRDFADLMHWASTSGNDHTSHSIQINPKDCVECSRCTRACRDLQGIGVLKLTDSNLAPIQSTEAAGLASSSCISCGQCTFYCPTGAISEVSDFAPLRQAIASGKVIVAQTAPATRVAIGEMFGLEPGTVSTRKMVGALKEAGFHFVFDTNFGADLTIMEEGTELLARLKAGGPFPMITSCCPAWINLCEKLYPDFIPNLSTCKSPQAMLAAVVRTYWAEAIGKQPSDIFLVSVMPCTAKKDEIIRQDLGREGYRDVDMVLTTREVARWMQEQGIREWAAVSEADYDNPMGESSGAGMLFGATGGVMEAALRSAFEMGTGQRLEKLDFQSVRGFQGIKQATIDFDGRPIKVAVVHAAANVRKLLEAVRADPGHLGLHFIEVMACTGGCIGGGGQPKSNDPLVLEKRTRSVYEIDAQKTLRRSHENPSLLNLYSHFLGRPGSHKAHELLHTHYQDRSPGTRDAMAAGGGDDESICTTDPAAKRALVLYATQTGTTAQAARRLNNELVAAKFASHMRPMDAITPADIASEPLVLILISTFGEGERPDMANPVWEWLGQQDENALIETSYAVFGLGSSKYAQYCQAAKEFDAKFEALGARRILELGKGDDCAEDGYAAAFDPWIAQLYEELGVDPPRQAIVPHYRVMLSLEASLPIPPPPGTMFGTLINVRTLTPPDVTDPILFQEFDISQTGYTYQAGDSVGVHPSNPPEPVESFMRWYRLRPDAVVSVVPTRENGPMLPIPPALTVRHLFERYLDIFARPRKIFFRQLVQFAVRTTERERLERLSSAEGKDDLTAYLADQPSYVNVLQDFPSAHPTLDYLVEMVPLIKPRLYSAASSPRENPGKVELIVAIPTDWSRQRRTIPGGGLCTSFLQIIRPGAVLPLNVHPGALRPPKDPRAPMLMVTMGTGVAAMRCLLRERLVEKRHGATLGPCLLYQQCNHRHGDYVLGDEMQGYLRAGVLTAYTPIFALDDPPPRSAVDLLIRADPRPVWDILKLPNAQLITAPGRSSQGRTVAY</sequence>
<gene>
    <name evidence="15" type="ORF">PAPYR_1254</name>
</gene>
<dbReference type="SUPFAM" id="SSF54292">
    <property type="entry name" value="2Fe-2S ferredoxin-like"/>
    <property type="match status" value="1"/>
</dbReference>
<evidence type="ECO:0000259" key="14">
    <source>
        <dbReference type="PROSITE" id="PS51384"/>
    </source>
</evidence>
<dbReference type="InterPro" id="IPR008254">
    <property type="entry name" value="Flavodoxin/NO_synth"/>
</dbReference>
<dbReference type="Pfam" id="PF13510">
    <property type="entry name" value="Fer2_4"/>
    <property type="match status" value="1"/>
</dbReference>
<dbReference type="PROSITE" id="PS00198">
    <property type="entry name" value="4FE4S_FER_1"/>
    <property type="match status" value="1"/>
</dbReference>
<protein>
    <recommendedName>
        <fullName evidence="10">NADPH--hemoprotein reductase</fullName>
        <ecNumber evidence="10">1.6.2.4</ecNumber>
    </recommendedName>
</protein>
<dbReference type="SUPFAM" id="SSF54862">
    <property type="entry name" value="4Fe-4S ferredoxins"/>
    <property type="match status" value="1"/>
</dbReference>
<evidence type="ECO:0000313" key="15">
    <source>
        <dbReference type="EMBL" id="KAJ4462081.1"/>
    </source>
</evidence>
<dbReference type="PANTHER" id="PTHR19384:SF17">
    <property type="entry name" value="NADPH--CYTOCHROME P450 REDUCTASE"/>
    <property type="match status" value="1"/>
</dbReference>
<evidence type="ECO:0000256" key="3">
    <source>
        <dbReference type="ARBA" id="ARBA00006596"/>
    </source>
</evidence>
<evidence type="ECO:0000259" key="11">
    <source>
        <dbReference type="PROSITE" id="PS50902"/>
    </source>
</evidence>
<dbReference type="Pfam" id="PF02256">
    <property type="entry name" value="Fe_hyd_SSU"/>
    <property type="match status" value="1"/>
</dbReference>
<dbReference type="InterPro" id="IPR029039">
    <property type="entry name" value="Flavoprotein-like_sf"/>
</dbReference>
<reference evidence="15" key="1">
    <citation type="journal article" date="2022" name="bioRxiv">
        <title>Genomics of Preaxostyla Flagellates Illuminates Evolutionary Transitions and the Path Towards Mitochondrial Loss.</title>
        <authorList>
            <person name="Novak L.V.F."/>
            <person name="Treitli S.C."/>
            <person name="Pyrih J."/>
            <person name="Halakuc P."/>
            <person name="Pipaliya S.V."/>
            <person name="Vacek V."/>
            <person name="Brzon O."/>
            <person name="Soukal P."/>
            <person name="Eme L."/>
            <person name="Dacks J.B."/>
            <person name="Karnkowska A."/>
            <person name="Elias M."/>
            <person name="Hampl V."/>
        </authorList>
    </citation>
    <scope>NUCLEOTIDE SEQUENCE</scope>
    <source>
        <strain evidence="15">RCP-MX</strain>
    </source>
</reference>
<feature type="domain" description="2Fe-2S ferredoxin-type" evidence="12">
    <location>
        <begin position="8"/>
        <end position="87"/>
    </location>
</feature>
<comment type="caution">
    <text evidence="15">The sequence shown here is derived from an EMBL/GenBank/DDBJ whole genome shotgun (WGS) entry which is preliminary data.</text>
</comment>
<keyword evidence="4" id="KW-0285">Flavoprotein</keyword>
<dbReference type="InterPro" id="IPR017927">
    <property type="entry name" value="FAD-bd_FR_type"/>
</dbReference>
<dbReference type="Pfam" id="PF00667">
    <property type="entry name" value="FAD_binding_1"/>
    <property type="match status" value="1"/>
</dbReference>
<evidence type="ECO:0000259" key="13">
    <source>
        <dbReference type="PROSITE" id="PS51379"/>
    </source>
</evidence>
<dbReference type="Pfam" id="PF00258">
    <property type="entry name" value="Flavodoxin_1"/>
    <property type="match status" value="1"/>
</dbReference>
<dbReference type="PANTHER" id="PTHR19384">
    <property type="entry name" value="NITRIC OXIDE SYNTHASE-RELATED"/>
    <property type="match status" value="1"/>
</dbReference>
<dbReference type="InterPro" id="IPR003097">
    <property type="entry name" value="CysJ-like_FAD-binding"/>
</dbReference>
<dbReference type="Gene3D" id="3.40.50.1780">
    <property type="match status" value="1"/>
</dbReference>
<name>A0ABQ8UUH2_9EUKA</name>
<comment type="cofactor">
    <cofactor evidence="1">
        <name>FMN</name>
        <dbReference type="ChEBI" id="CHEBI:58210"/>
    </cofactor>
</comment>
<dbReference type="SUPFAM" id="SSF53920">
    <property type="entry name" value="Fe-only hydrogenase"/>
    <property type="match status" value="1"/>
</dbReference>
<evidence type="ECO:0000256" key="7">
    <source>
        <dbReference type="ARBA" id="ARBA00022857"/>
    </source>
</evidence>
<dbReference type="InterPro" id="IPR036010">
    <property type="entry name" value="2Fe-2S_ferredoxin-like_sf"/>
</dbReference>
<dbReference type="PRINTS" id="PR00371">
    <property type="entry name" value="FPNCR"/>
</dbReference>
<dbReference type="InterPro" id="IPR001041">
    <property type="entry name" value="2Fe-2S_ferredoxin-type"/>
</dbReference>
<evidence type="ECO:0000256" key="9">
    <source>
        <dbReference type="ARBA" id="ARBA00023014"/>
    </source>
</evidence>
<evidence type="ECO:0000256" key="10">
    <source>
        <dbReference type="ARBA" id="ARBA00023797"/>
    </source>
</evidence>
<dbReference type="InterPro" id="IPR004108">
    <property type="entry name" value="Fe_hydrogenase_lsu_C"/>
</dbReference>
<evidence type="ECO:0000259" key="12">
    <source>
        <dbReference type="PROSITE" id="PS51085"/>
    </source>
</evidence>
<dbReference type="Gene3D" id="3.40.950.10">
    <property type="entry name" value="Fe-only Hydrogenase (Larger Subunit), Chain L, domain 3"/>
    <property type="match status" value="1"/>
</dbReference>
<dbReference type="Gene3D" id="4.10.260.20">
    <property type="entry name" value="Iron hydrogenase, small subunit"/>
    <property type="match status" value="1"/>
</dbReference>
<dbReference type="InterPro" id="IPR013352">
    <property type="entry name" value="Fe_hydrogenase_subset"/>
</dbReference>
<dbReference type="Gene3D" id="3.30.70.20">
    <property type="match status" value="1"/>
</dbReference>
<dbReference type="Gene3D" id="2.40.30.10">
    <property type="entry name" value="Translation factors"/>
    <property type="match status" value="1"/>
</dbReference>
<feature type="domain" description="4Fe-4S ferredoxin-type" evidence="13">
    <location>
        <begin position="178"/>
        <end position="207"/>
    </location>
</feature>
<feature type="domain" description="4Fe-4S ferredoxin-type" evidence="13">
    <location>
        <begin position="136"/>
        <end position="166"/>
    </location>
</feature>
<dbReference type="InterPro" id="IPR009016">
    <property type="entry name" value="Fe_hydrogenase"/>
</dbReference>
<dbReference type="InterPro" id="IPR017938">
    <property type="entry name" value="Riboflavin_synthase-like_b-brl"/>
</dbReference>
<accession>A0ABQ8UUH2</accession>
<keyword evidence="9" id="KW-0411">Iron-sulfur</keyword>
<dbReference type="Gene3D" id="3.40.50.360">
    <property type="match status" value="1"/>
</dbReference>